<keyword evidence="12" id="KW-1185">Reference proteome</keyword>
<dbReference type="InterPro" id="IPR021149">
    <property type="entry name" value="OligosaccharylTrfase_OST3/OST6"/>
</dbReference>
<evidence type="ECO:0000256" key="4">
    <source>
        <dbReference type="ARBA" id="ARBA00022692"/>
    </source>
</evidence>
<evidence type="ECO:0000256" key="7">
    <source>
        <dbReference type="ARBA" id="ARBA00022989"/>
    </source>
</evidence>
<dbReference type="AlphaFoldDB" id="I7LWL7"/>
<keyword evidence="6" id="KW-0256">Endoplasmic reticulum</keyword>
<comment type="subcellular location">
    <subcellularLocation>
        <location evidence="2">Endoplasmic reticulum membrane</location>
        <topology evidence="2">Multi-pass membrane protein</topology>
    </subcellularLocation>
</comment>
<feature type="transmembrane region" description="Helical" evidence="9">
    <location>
        <begin position="275"/>
        <end position="294"/>
    </location>
</feature>
<dbReference type="PANTHER" id="PTHR12692">
    <property type="entry name" value="DOLICHYL-DIPHOSPHOOLIGOSACCHARIDE--PROTEIN GLYCOSYLTRANSFERASE-RELATED"/>
    <property type="match status" value="1"/>
</dbReference>
<dbReference type="Pfam" id="PF04756">
    <property type="entry name" value="OST3_OST6"/>
    <property type="match status" value="1"/>
</dbReference>
<evidence type="ECO:0000256" key="3">
    <source>
        <dbReference type="ARBA" id="ARBA00009561"/>
    </source>
</evidence>
<evidence type="ECO:0000256" key="9">
    <source>
        <dbReference type="SAM" id="Phobius"/>
    </source>
</evidence>
<feature type="transmembrane region" description="Helical" evidence="9">
    <location>
        <begin position="194"/>
        <end position="212"/>
    </location>
</feature>
<evidence type="ECO:0000256" key="10">
    <source>
        <dbReference type="SAM" id="SignalP"/>
    </source>
</evidence>
<comment type="function">
    <text evidence="1">Subunit of the oligosaccharyl transferase (OST) complex that catalyzes the initial transfer of a defined glycan (Glc(3)Man(9)GlcNAc(2) in eukaryotes) from the lipid carrier dolichol-pyrophosphate to an asparagine residue within an Asn-X-Ser/Thr consensus motif in nascent polypeptide chains, the first step in protein N-glycosylation. N-glycosylation occurs cotranslationally and the complex associates with the Sec61 complex at the channel-forming translocon complex that mediates protein translocation across the endoplasmic reticulum (ER). All subunits are required for a maximal enzyme activity.</text>
</comment>
<evidence type="ECO:0000256" key="5">
    <source>
        <dbReference type="ARBA" id="ARBA00022729"/>
    </source>
</evidence>
<dbReference type="EMBL" id="GG662547">
    <property type="protein sequence ID" value="EAS02124.2"/>
    <property type="molecule type" value="Genomic_DNA"/>
</dbReference>
<dbReference type="GO" id="GO:0018279">
    <property type="term" value="P:protein N-linked glycosylation via asparagine"/>
    <property type="evidence" value="ECO:0007669"/>
    <property type="project" value="TreeGrafter"/>
</dbReference>
<keyword evidence="4 9" id="KW-0812">Transmembrane</keyword>
<evidence type="ECO:0000256" key="6">
    <source>
        <dbReference type="ARBA" id="ARBA00022824"/>
    </source>
</evidence>
<dbReference type="RefSeq" id="XP_001022369.2">
    <property type="nucleotide sequence ID" value="XM_001022369.3"/>
</dbReference>
<evidence type="ECO:0000256" key="2">
    <source>
        <dbReference type="ARBA" id="ARBA00004477"/>
    </source>
</evidence>
<evidence type="ECO:0000313" key="11">
    <source>
        <dbReference type="EMBL" id="EAS02124.2"/>
    </source>
</evidence>
<dbReference type="Gene3D" id="3.40.30.10">
    <property type="entry name" value="Glutaredoxin"/>
    <property type="match status" value="1"/>
</dbReference>
<comment type="similarity">
    <text evidence="3">Belongs to the OST3/OST6 family.</text>
</comment>
<gene>
    <name evidence="11" type="ORF">TTHERM_00558050</name>
</gene>
<dbReference type="GeneID" id="7831574"/>
<dbReference type="Proteomes" id="UP000009168">
    <property type="component" value="Unassembled WGS sequence"/>
</dbReference>
<keyword evidence="8 9" id="KW-0472">Membrane</keyword>
<dbReference type="OrthoDB" id="67566at2759"/>
<accession>I7LWL7</accession>
<dbReference type="eggNOG" id="KOG2603">
    <property type="taxonomic scope" value="Eukaryota"/>
</dbReference>
<dbReference type="TCDB" id="1.A.76.1.7">
    <property type="family name" value="the magnesium transporter1 (magt1) family"/>
</dbReference>
<sequence length="355" mass="40907">MNLKLLLISVFCIISVVLCGHIETGKAKSEALRELASKSPNGIIHFNSTGYRYFLLEQPRPYEVVLFFTAPKCDFCEQMLTQYELTSNYYYANNGHIPFKDSSKKLRAVYFGMMSFDQNTRETFLDLEFKSVPNLLVSVPQHALVSDQERNNFLKGFKWSISGSDGLVTHHKLLEYINKRTGREIEYQPPIHEVLRNLGILLILIILTIVVFRLYKSFFLNTKLWFVGSIVIYFVCIAGFIYNQIHGVPMTTVDSKGNFQWMLDNQRMQLGAEGFVMSGLIILSALTIISYQLIARLNQKNIVNQLLLIAIFGTTFIIVIKIEELYKFKGWYNINFFPPDHYNRGPIMKDQGNSI</sequence>
<evidence type="ECO:0000313" key="12">
    <source>
        <dbReference type="Proteomes" id="UP000009168"/>
    </source>
</evidence>
<dbReference type="GO" id="GO:0008250">
    <property type="term" value="C:oligosaccharyltransferase complex"/>
    <property type="evidence" value="ECO:0007669"/>
    <property type="project" value="TreeGrafter"/>
</dbReference>
<keyword evidence="5 10" id="KW-0732">Signal</keyword>
<evidence type="ECO:0000256" key="8">
    <source>
        <dbReference type="ARBA" id="ARBA00023136"/>
    </source>
</evidence>
<evidence type="ECO:0000256" key="1">
    <source>
        <dbReference type="ARBA" id="ARBA00002791"/>
    </source>
</evidence>
<reference evidence="12" key="1">
    <citation type="journal article" date="2006" name="PLoS Biol.">
        <title>Macronuclear genome sequence of the ciliate Tetrahymena thermophila, a model eukaryote.</title>
        <authorList>
            <person name="Eisen J.A."/>
            <person name="Coyne R.S."/>
            <person name="Wu M."/>
            <person name="Wu D."/>
            <person name="Thiagarajan M."/>
            <person name="Wortman J.R."/>
            <person name="Badger J.H."/>
            <person name="Ren Q."/>
            <person name="Amedeo P."/>
            <person name="Jones K.M."/>
            <person name="Tallon L.J."/>
            <person name="Delcher A.L."/>
            <person name="Salzberg S.L."/>
            <person name="Silva J.C."/>
            <person name="Haas B.J."/>
            <person name="Majoros W.H."/>
            <person name="Farzad M."/>
            <person name="Carlton J.M."/>
            <person name="Smith R.K. Jr."/>
            <person name="Garg J."/>
            <person name="Pearlman R.E."/>
            <person name="Karrer K.M."/>
            <person name="Sun L."/>
            <person name="Manning G."/>
            <person name="Elde N.C."/>
            <person name="Turkewitz A.P."/>
            <person name="Asai D.J."/>
            <person name="Wilkes D.E."/>
            <person name="Wang Y."/>
            <person name="Cai H."/>
            <person name="Collins K."/>
            <person name="Stewart B.A."/>
            <person name="Lee S.R."/>
            <person name="Wilamowska K."/>
            <person name="Weinberg Z."/>
            <person name="Ruzzo W.L."/>
            <person name="Wloga D."/>
            <person name="Gaertig J."/>
            <person name="Frankel J."/>
            <person name="Tsao C.-C."/>
            <person name="Gorovsky M.A."/>
            <person name="Keeling P.J."/>
            <person name="Waller R.F."/>
            <person name="Patron N.J."/>
            <person name="Cherry J.M."/>
            <person name="Stover N.A."/>
            <person name="Krieger C.J."/>
            <person name="del Toro C."/>
            <person name="Ryder H.F."/>
            <person name="Williamson S.C."/>
            <person name="Barbeau R.A."/>
            <person name="Hamilton E.P."/>
            <person name="Orias E."/>
        </authorList>
    </citation>
    <scope>NUCLEOTIDE SEQUENCE [LARGE SCALE GENOMIC DNA]</scope>
    <source>
        <strain evidence="12">SB210</strain>
    </source>
</reference>
<protein>
    <submittedName>
        <fullName evidence="11">OST3/OST6 family protein</fullName>
    </submittedName>
</protein>
<feature type="transmembrane region" description="Helical" evidence="9">
    <location>
        <begin position="224"/>
        <end position="242"/>
    </location>
</feature>
<dbReference type="HOGENOM" id="CLU_781880_0_0_1"/>
<dbReference type="STRING" id="312017.I7LWL7"/>
<organism evidence="11 12">
    <name type="scientific">Tetrahymena thermophila (strain SB210)</name>
    <dbReference type="NCBI Taxonomy" id="312017"/>
    <lineage>
        <taxon>Eukaryota</taxon>
        <taxon>Sar</taxon>
        <taxon>Alveolata</taxon>
        <taxon>Ciliophora</taxon>
        <taxon>Intramacronucleata</taxon>
        <taxon>Oligohymenophorea</taxon>
        <taxon>Hymenostomatida</taxon>
        <taxon>Tetrahymenina</taxon>
        <taxon>Tetrahymenidae</taxon>
        <taxon>Tetrahymena</taxon>
    </lineage>
</organism>
<feature type="transmembrane region" description="Helical" evidence="9">
    <location>
        <begin position="306"/>
        <end position="322"/>
    </location>
</feature>
<keyword evidence="7 9" id="KW-1133">Transmembrane helix</keyword>
<dbReference type="PANTHER" id="PTHR12692:SF0">
    <property type="entry name" value="GH11935P"/>
    <property type="match status" value="1"/>
</dbReference>
<dbReference type="InParanoid" id="I7LWL7"/>
<dbReference type="OMA" id="VLFGMYS"/>
<dbReference type="KEGG" id="tet:TTHERM_00558050"/>
<feature type="chain" id="PRO_5003712228" evidence="10">
    <location>
        <begin position="20"/>
        <end position="355"/>
    </location>
</feature>
<proteinExistence type="inferred from homology"/>
<feature type="signal peptide" evidence="10">
    <location>
        <begin position="1"/>
        <end position="19"/>
    </location>
</feature>
<name>I7LWL7_TETTS</name>